<organism evidence="3 4">
    <name type="scientific">Psophocarpus tetragonolobus</name>
    <name type="common">Winged bean</name>
    <name type="synonym">Dolichos tetragonolobus</name>
    <dbReference type="NCBI Taxonomy" id="3891"/>
    <lineage>
        <taxon>Eukaryota</taxon>
        <taxon>Viridiplantae</taxon>
        <taxon>Streptophyta</taxon>
        <taxon>Embryophyta</taxon>
        <taxon>Tracheophyta</taxon>
        <taxon>Spermatophyta</taxon>
        <taxon>Magnoliopsida</taxon>
        <taxon>eudicotyledons</taxon>
        <taxon>Gunneridae</taxon>
        <taxon>Pentapetalae</taxon>
        <taxon>rosids</taxon>
        <taxon>fabids</taxon>
        <taxon>Fabales</taxon>
        <taxon>Fabaceae</taxon>
        <taxon>Papilionoideae</taxon>
        <taxon>50 kb inversion clade</taxon>
        <taxon>NPAAA clade</taxon>
        <taxon>indigoferoid/millettioid clade</taxon>
        <taxon>Phaseoleae</taxon>
        <taxon>Psophocarpus</taxon>
    </lineage>
</organism>
<evidence type="ECO:0000313" key="3">
    <source>
        <dbReference type="EMBL" id="KAK7379718.1"/>
    </source>
</evidence>
<dbReference type="AlphaFoldDB" id="A0AAN9P223"/>
<dbReference type="Pfam" id="PF22936">
    <property type="entry name" value="Pol_BBD"/>
    <property type="match status" value="1"/>
</dbReference>
<dbReference type="EMBL" id="JAYMYS010000017">
    <property type="protein sequence ID" value="KAK7379718.1"/>
    <property type="molecule type" value="Genomic_DNA"/>
</dbReference>
<reference evidence="3 4" key="1">
    <citation type="submission" date="2024-01" db="EMBL/GenBank/DDBJ databases">
        <title>The genomes of 5 underutilized Papilionoideae crops provide insights into root nodulation and disease resistanc.</title>
        <authorList>
            <person name="Jiang F."/>
        </authorList>
    </citation>
    <scope>NUCLEOTIDE SEQUENCE [LARGE SCALE GENOMIC DNA]</scope>
    <source>
        <strain evidence="3">DUOXIRENSHENG_FW03</strain>
        <tissue evidence="3">Leaves</tissue>
    </source>
</reference>
<gene>
    <name evidence="3" type="ORF">VNO78_34408</name>
</gene>
<dbReference type="InterPro" id="IPR054722">
    <property type="entry name" value="PolX-like_BBD"/>
</dbReference>
<comment type="caution">
    <text evidence="3">The sequence shown here is derived from an EMBL/GenBank/DDBJ whole genome shotgun (WGS) entry which is preliminary data.</text>
</comment>
<proteinExistence type="predicted"/>
<feature type="domain" description="GAG-pre-integrase" evidence="1">
    <location>
        <begin position="123"/>
        <end position="182"/>
    </location>
</feature>
<accession>A0AAN9P223</accession>
<keyword evidence="4" id="KW-1185">Reference proteome</keyword>
<protein>
    <recommendedName>
        <fullName evidence="5">GAG-pre-integrase domain-containing protein</fullName>
    </recommendedName>
</protein>
<dbReference type="Pfam" id="PF13976">
    <property type="entry name" value="gag_pre-integrs"/>
    <property type="match status" value="1"/>
</dbReference>
<evidence type="ECO:0000313" key="4">
    <source>
        <dbReference type="Proteomes" id="UP001386955"/>
    </source>
</evidence>
<dbReference type="Proteomes" id="UP001386955">
    <property type="component" value="Unassembled WGS sequence"/>
</dbReference>
<evidence type="ECO:0000259" key="2">
    <source>
        <dbReference type="Pfam" id="PF22936"/>
    </source>
</evidence>
<dbReference type="InterPro" id="IPR025724">
    <property type="entry name" value="GAG-pre-integrase_dom"/>
</dbReference>
<evidence type="ECO:0008006" key="5">
    <source>
        <dbReference type="Google" id="ProtNLM"/>
    </source>
</evidence>
<evidence type="ECO:0000259" key="1">
    <source>
        <dbReference type="Pfam" id="PF13976"/>
    </source>
</evidence>
<name>A0AAN9P223_PSOTE</name>
<sequence>MMEHEKENTDNMMWYLDMGARNHMCGHKHLVKELQKVETGHVSFGDASKVEVKGQGMVYYLQKDGLVESIQDVYYVPDLKSNILSIGQLMVKGYMVLMKDRVLHLKDKHGRLVAQVEMGRNHMYKLNLISVREKCLQVNIKDKALIWHLRFGHLHYGGLNELAKKNTVQGLPDMDYEGKFCE</sequence>
<feature type="domain" description="Retrovirus-related Pol polyprotein from transposon TNT 1-94-like beta-barrel" evidence="2">
    <location>
        <begin position="14"/>
        <end position="94"/>
    </location>
</feature>